<evidence type="ECO:0000256" key="8">
    <source>
        <dbReference type="ARBA" id="ARBA00032554"/>
    </source>
</evidence>
<dbReference type="EC" id="2.7.1.148" evidence="2 9"/>
<feature type="binding site" evidence="9">
    <location>
        <begin position="158"/>
        <end position="168"/>
    </location>
    <ligand>
        <name>ATP</name>
        <dbReference type="ChEBI" id="CHEBI:30616"/>
    </ligand>
</feature>
<dbReference type="GO" id="GO:0016114">
    <property type="term" value="P:terpenoid biosynthetic process"/>
    <property type="evidence" value="ECO:0007669"/>
    <property type="project" value="UniProtKB-UniRule"/>
</dbReference>
<gene>
    <name evidence="9" type="primary">ispE</name>
    <name evidence="12" type="ORF">DRJ00_01910</name>
</gene>
<keyword evidence="6 9" id="KW-0418">Kinase</keyword>
<dbReference type="GO" id="GO:0005524">
    <property type="term" value="F:ATP binding"/>
    <property type="evidence" value="ECO:0007669"/>
    <property type="project" value="UniProtKB-UniRule"/>
</dbReference>
<dbReference type="UniPathway" id="UPA00056">
    <property type="reaction ID" value="UER00094"/>
</dbReference>
<comment type="pathway">
    <text evidence="9">Isoprenoid biosynthesis; isopentenyl diphosphate biosynthesis via DXP pathway; isopentenyl diphosphate from 1-deoxy-D-xylulose 5-phosphate: step 3/6.</text>
</comment>
<dbReference type="InterPro" id="IPR013750">
    <property type="entry name" value="GHMP_kinase_C_dom"/>
</dbReference>
<feature type="domain" description="GHMP kinase C-terminal" evidence="11">
    <location>
        <begin position="277"/>
        <end position="341"/>
    </location>
</feature>
<evidence type="ECO:0000256" key="7">
    <source>
        <dbReference type="ARBA" id="ARBA00022840"/>
    </source>
</evidence>
<dbReference type="SUPFAM" id="SSF55060">
    <property type="entry name" value="GHMP Kinase, C-terminal domain"/>
    <property type="match status" value="1"/>
</dbReference>
<dbReference type="Proteomes" id="UP000279422">
    <property type="component" value="Unassembled WGS sequence"/>
</dbReference>
<dbReference type="InterPro" id="IPR006204">
    <property type="entry name" value="GHMP_kinase_N_dom"/>
</dbReference>
<comment type="catalytic activity">
    <reaction evidence="9">
        <text>4-CDP-2-C-methyl-D-erythritol + ATP = 4-CDP-2-C-methyl-D-erythritol 2-phosphate + ADP + H(+)</text>
        <dbReference type="Rhea" id="RHEA:18437"/>
        <dbReference type="ChEBI" id="CHEBI:15378"/>
        <dbReference type="ChEBI" id="CHEBI:30616"/>
        <dbReference type="ChEBI" id="CHEBI:57823"/>
        <dbReference type="ChEBI" id="CHEBI:57919"/>
        <dbReference type="ChEBI" id="CHEBI:456216"/>
        <dbReference type="EC" id="2.7.1.148"/>
    </reaction>
</comment>
<dbReference type="InterPro" id="IPR014721">
    <property type="entry name" value="Ribsml_uS5_D2-typ_fold_subgr"/>
</dbReference>
<keyword evidence="9" id="KW-0414">Isoprene biosynthesis</keyword>
<accession>A0A497E680</accession>
<comment type="caution">
    <text evidence="12">The sequence shown here is derived from an EMBL/GenBank/DDBJ whole genome shotgun (WGS) entry which is preliminary data.</text>
</comment>
<evidence type="ECO:0000256" key="9">
    <source>
        <dbReference type="HAMAP-Rule" id="MF_00061"/>
    </source>
</evidence>
<evidence type="ECO:0000256" key="6">
    <source>
        <dbReference type="ARBA" id="ARBA00022777"/>
    </source>
</evidence>
<dbReference type="AlphaFoldDB" id="A0A497E680"/>
<evidence type="ECO:0000256" key="1">
    <source>
        <dbReference type="ARBA" id="ARBA00009684"/>
    </source>
</evidence>
<evidence type="ECO:0000313" key="13">
    <source>
        <dbReference type="Proteomes" id="UP000279422"/>
    </source>
</evidence>
<dbReference type="InterPro" id="IPR020568">
    <property type="entry name" value="Ribosomal_Su5_D2-typ_SF"/>
</dbReference>
<dbReference type="NCBIfam" id="TIGR00154">
    <property type="entry name" value="ispE"/>
    <property type="match status" value="1"/>
</dbReference>
<dbReference type="EMBL" id="QMPZ01000012">
    <property type="protein sequence ID" value="RLE10293.1"/>
    <property type="molecule type" value="Genomic_DNA"/>
</dbReference>
<dbReference type="GO" id="GO:0019288">
    <property type="term" value="P:isopentenyl diphosphate biosynthetic process, methylerythritol 4-phosphate pathway"/>
    <property type="evidence" value="ECO:0007669"/>
    <property type="project" value="UniProtKB-UniRule"/>
</dbReference>
<dbReference type="HAMAP" id="MF_00061">
    <property type="entry name" value="IspE"/>
    <property type="match status" value="1"/>
</dbReference>
<protein>
    <recommendedName>
        <fullName evidence="3 9">4-diphosphocytidyl-2-C-methyl-D-erythritol kinase</fullName>
        <shortName evidence="9">CMK</shortName>
        <ecNumber evidence="2 9">2.7.1.148</ecNumber>
    </recommendedName>
    <alternativeName>
        <fullName evidence="8 9">4-(cytidine-5'-diphospho)-2-C-methyl-D-erythritol kinase</fullName>
    </alternativeName>
</protein>
<dbReference type="InterPro" id="IPR004424">
    <property type="entry name" value="IspE"/>
</dbReference>
<sequence>MGGKRRGSYIGKHQRGLSRTLCGWYGCQCCIWESSYGTNFWGDASFREKGGAAHFKRTRKGGVDIKELTLKVAAKVNLYLEVLGRREDGYHEIESVMQSISLYDELTLRARERGIEVFSDHPKVPSGKKNICYRAAKIFLKEANIFRGVEIEIHKAIPVEAGLGGGSADAAATMIGISKLFGIEVPFQNLLRWAERVGSDVPFCLRGGTALVRGKGEKVFPLPPIKDGYLVLLNPGISLPTRWVYEKLKIRLTRKGLDVKLLLSSLREGKGNLCNMTPFLYNRLEEVVFKRFPLIFELKEEMMKAGAKGALMTGSGSTIFAIVEDEKRGKEVLKKVQEKGRAYLVRPVDKSLKED</sequence>
<dbReference type="PANTHER" id="PTHR43527">
    <property type="entry name" value="4-DIPHOSPHOCYTIDYL-2-C-METHYL-D-ERYTHRITOL KINASE, CHLOROPLASTIC"/>
    <property type="match status" value="1"/>
</dbReference>
<organism evidence="12 13">
    <name type="scientific">Aerophobetes bacterium</name>
    <dbReference type="NCBI Taxonomy" id="2030807"/>
    <lineage>
        <taxon>Bacteria</taxon>
        <taxon>Candidatus Aerophobota</taxon>
    </lineage>
</organism>
<dbReference type="SUPFAM" id="SSF54211">
    <property type="entry name" value="Ribosomal protein S5 domain 2-like"/>
    <property type="match status" value="1"/>
</dbReference>
<reference evidence="12 13" key="1">
    <citation type="submission" date="2018-06" db="EMBL/GenBank/DDBJ databases">
        <title>Extensive metabolic versatility and redundancy in microbially diverse, dynamic hydrothermal sediments.</title>
        <authorList>
            <person name="Dombrowski N."/>
            <person name="Teske A."/>
            <person name="Baker B.J."/>
        </authorList>
    </citation>
    <scope>NUCLEOTIDE SEQUENCE [LARGE SCALE GENOMIC DNA]</scope>
    <source>
        <strain evidence="12">B47_G16</strain>
    </source>
</reference>
<comment type="similarity">
    <text evidence="1 9">Belongs to the GHMP kinase family. IspE subfamily.</text>
</comment>
<dbReference type="GO" id="GO:0050515">
    <property type="term" value="F:4-(cytidine 5'-diphospho)-2-C-methyl-D-erythritol kinase activity"/>
    <property type="evidence" value="ECO:0007669"/>
    <property type="project" value="UniProtKB-UniRule"/>
</dbReference>
<evidence type="ECO:0000256" key="3">
    <source>
        <dbReference type="ARBA" id="ARBA00017473"/>
    </source>
</evidence>
<evidence type="ECO:0000256" key="5">
    <source>
        <dbReference type="ARBA" id="ARBA00022741"/>
    </source>
</evidence>
<evidence type="ECO:0000256" key="4">
    <source>
        <dbReference type="ARBA" id="ARBA00022679"/>
    </source>
</evidence>
<keyword evidence="4 9" id="KW-0808">Transferase</keyword>
<keyword evidence="5 9" id="KW-0547">Nucleotide-binding</keyword>
<dbReference type="Gene3D" id="3.30.70.890">
    <property type="entry name" value="GHMP kinase, C-terminal domain"/>
    <property type="match status" value="1"/>
</dbReference>
<dbReference type="InterPro" id="IPR036554">
    <property type="entry name" value="GHMP_kinase_C_sf"/>
</dbReference>
<feature type="active site" evidence="9">
    <location>
        <position position="200"/>
    </location>
</feature>
<evidence type="ECO:0000259" key="10">
    <source>
        <dbReference type="Pfam" id="PF00288"/>
    </source>
</evidence>
<dbReference type="PANTHER" id="PTHR43527:SF2">
    <property type="entry name" value="4-DIPHOSPHOCYTIDYL-2-C-METHYL-D-ERYTHRITOL KINASE, CHLOROPLASTIC"/>
    <property type="match status" value="1"/>
</dbReference>
<feature type="active site" evidence="9">
    <location>
        <position position="75"/>
    </location>
</feature>
<evidence type="ECO:0000259" key="11">
    <source>
        <dbReference type="Pfam" id="PF08544"/>
    </source>
</evidence>
<feature type="domain" description="GHMP kinase N-terminal" evidence="10">
    <location>
        <begin position="130"/>
        <end position="208"/>
    </location>
</feature>
<evidence type="ECO:0000313" key="12">
    <source>
        <dbReference type="EMBL" id="RLE10293.1"/>
    </source>
</evidence>
<name>A0A497E680_UNCAE</name>
<proteinExistence type="inferred from homology"/>
<dbReference type="Pfam" id="PF08544">
    <property type="entry name" value="GHMP_kinases_C"/>
    <property type="match status" value="1"/>
</dbReference>
<dbReference type="Pfam" id="PF00288">
    <property type="entry name" value="GHMP_kinases_N"/>
    <property type="match status" value="1"/>
</dbReference>
<dbReference type="Gene3D" id="3.30.230.10">
    <property type="match status" value="1"/>
</dbReference>
<evidence type="ECO:0000256" key="2">
    <source>
        <dbReference type="ARBA" id="ARBA00012052"/>
    </source>
</evidence>
<comment type="function">
    <text evidence="9">Catalyzes the phosphorylation of the position 2 hydroxy group of 4-diphosphocytidyl-2C-methyl-D-erythritol.</text>
</comment>
<keyword evidence="7 9" id="KW-0067">ATP-binding</keyword>